<evidence type="ECO:0000313" key="11">
    <source>
        <dbReference type="Proteomes" id="UP000024842"/>
    </source>
</evidence>
<dbReference type="Proteomes" id="UP000024842">
    <property type="component" value="Unassembled WGS sequence"/>
</dbReference>
<dbReference type="Gene3D" id="6.10.250.690">
    <property type="match status" value="1"/>
</dbReference>
<feature type="modified residue" description="4-aspartylphosphate" evidence="6">
    <location>
        <position position="51"/>
    </location>
</feature>
<dbReference type="Gene3D" id="3.40.50.2300">
    <property type="match status" value="1"/>
</dbReference>
<dbReference type="GO" id="GO:0000976">
    <property type="term" value="F:transcription cis-regulatory region binding"/>
    <property type="evidence" value="ECO:0007669"/>
    <property type="project" value="TreeGrafter"/>
</dbReference>
<dbReference type="FunFam" id="1.10.10.10:FF:000052">
    <property type="entry name" value="Cell cycle response regulator"/>
    <property type="match status" value="1"/>
</dbReference>
<keyword evidence="5" id="KW-0804">Transcription</keyword>
<protein>
    <submittedName>
        <fullName evidence="10">Cell cycle response regulator CtrA</fullName>
    </submittedName>
</protein>
<dbReference type="GO" id="GO:0000156">
    <property type="term" value="F:phosphorelay response regulator activity"/>
    <property type="evidence" value="ECO:0007669"/>
    <property type="project" value="TreeGrafter"/>
</dbReference>
<sequence>MKVLVIEDHEETSNLIKSILDEQSILADICAEGEPALQIARFYHYDVILVDLLLPDINGYELLKKLRECSHAPVLILSGEQGIDAKVRTLGFGADDYLTKPFMPEELVARIKALARRAEGHACSIIQVGKLEINLDHCSVSFDGHPVRLTGTEYKILELLMKRKGITLAKTSFLNAIYNGMDEPELKIIDVFVCKIRKKLTDIHPSGGNYVETIWGRGYVLREPEERDLEAQIKKSSKPNFISNESASVLNLKNP</sequence>
<dbReference type="Pfam" id="PF00486">
    <property type="entry name" value="Trans_reg_C"/>
    <property type="match status" value="1"/>
</dbReference>
<dbReference type="SUPFAM" id="SSF52172">
    <property type="entry name" value="CheY-like"/>
    <property type="match status" value="1"/>
</dbReference>
<dbReference type="InterPro" id="IPR011006">
    <property type="entry name" value="CheY-like_superfamily"/>
</dbReference>
<keyword evidence="2" id="KW-0902">Two-component regulatory system</keyword>
<evidence type="ECO:0000313" key="10">
    <source>
        <dbReference type="EMBL" id="GAJ46463.1"/>
    </source>
</evidence>
<dbReference type="PROSITE" id="PS50110">
    <property type="entry name" value="RESPONSE_REGULATORY"/>
    <property type="match status" value="1"/>
</dbReference>
<keyword evidence="3" id="KW-0805">Transcription regulation</keyword>
<dbReference type="AlphaFoldDB" id="A0A023DZG8"/>
<evidence type="ECO:0000256" key="7">
    <source>
        <dbReference type="PROSITE-ProRule" id="PRU01091"/>
    </source>
</evidence>
<gene>
    <name evidence="10" type="ORF">HE1_00797</name>
</gene>
<evidence type="ECO:0000256" key="4">
    <source>
        <dbReference type="ARBA" id="ARBA00023125"/>
    </source>
</evidence>
<dbReference type="InterPro" id="IPR036388">
    <property type="entry name" value="WH-like_DNA-bd_sf"/>
</dbReference>
<reference evidence="10 11" key="1">
    <citation type="journal article" date="2014" name="FEMS Microbiol. Lett.">
        <title>Draft genome sequences of three Holospora species (Holospora obtusa, Holospora undulata, and Holospora elegans), endonuclear symbiotic bacteria of the ciliate Paramecium caudatum.</title>
        <authorList>
            <person name="Dohra H."/>
            <person name="Tanaka K."/>
            <person name="Suzuki T."/>
            <person name="Fujishima M."/>
            <person name="Suzuki H."/>
        </authorList>
    </citation>
    <scope>NUCLEOTIDE SEQUENCE [LARGE SCALE GENOMIC DNA]</scope>
    <source>
        <strain evidence="10 11">E1</strain>
    </source>
</reference>
<organism evidence="10 11">
    <name type="scientific">Holospora elegans E1</name>
    <dbReference type="NCBI Taxonomy" id="1427503"/>
    <lineage>
        <taxon>Bacteria</taxon>
        <taxon>Pseudomonadati</taxon>
        <taxon>Pseudomonadota</taxon>
        <taxon>Alphaproteobacteria</taxon>
        <taxon>Holosporales</taxon>
        <taxon>Holosporaceae</taxon>
        <taxon>Holospora</taxon>
    </lineage>
</organism>
<proteinExistence type="predicted"/>
<dbReference type="InterPro" id="IPR039420">
    <property type="entry name" value="WalR-like"/>
</dbReference>
<dbReference type="OrthoDB" id="9780278at2"/>
<dbReference type="Pfam" id="PF00072">
    <property type="entry name" value="Response_reg"/>
    <property type="match status" value="1"/>
</dbReference>
<dbReference type="SMART" id="SM00862">
    <property type="entry name" value="Trans_reg_C"/>
    <property type="match status" value="1"/>
</dbReference>
<dbReference type="InterPro" id="IPR001789">
    <property type="entry name" value="Sig_transdc_resp-reg_receiver"/>
</dbReference>
<comment type="caution">
    <text evidence="10">The sequence shown here is derived from an EMBL/GenBank/DDBJ whole genome shotgun (WGS) entry which is preliminary data.</text>
</comment>
<dbReference type="PROSITE" id="PS51755">
    <property type="entry name" value="OMPR_PHOB"/>
    <property type="match status" value="1"/>
</dbReference>
<evidence type="ECO:0000256" key="2">
    <source>
        <dbReference type="ARBA" id="ARBA00023012"/>
    </source>
</evidence>
<dbReference type="GO" id="GO:0032993">
    <property type="term" value="C:protein-DNA complex"/>
    <property type="evidence" value="ECO:0007669"/>
    <property type="project" value="TreeGrafter"/>
</dbReference>
<keyword evidence="1 6" id="KW-0597">Phosphoprotein</keyword>
<dbReference type="SMART" id="SM00448">
    <property type="entry name" value="REC"/>
    <property type="match status" value="1"/>
</dbReference>
<keyword evidence="11" id="KW-1185">Reference proteome</keyword>
<evidence type="ECO:0000256" key="5">
    <source>
        <dbReference type="ARBA" id="ARBA00023163"/>
    </source>
</evidence>
<evidence type="ECO:0000259" key="8">
    <source>
        <dbReference type="PROSITE" id="PS50110"/>
    </source>
</evidence>
<dbReference type="Gene3D" id="1.10.10.10">
    <property type="entry name" value="Winged helix-like DNA-binding domain superfamily/Winged helix DNA-binding domain"/>
    <property type="match status" value="1"/>
</dbReference>
<dbReference type="PANTHER" id="PTHR48111">
    <property type="entry name" value="REGULATOR OF RPOS"/>
    <property type="match status" value="1"/>
</dbReference>
<dbReference type="PANTHER" id="PTHR48111:SF22">
    <property type="entry name" value="REGULATOR OF RPOS"/>
    <property type="match status" value="1"/>
</dbReference>
<evidence type="ECO:0000256" key="6">
    <source>
        <dbReference type="PROSITE-ProRule" id="PRU00169"/>
    </source>
</evidence>
<dbReference type="GO" id="GO:0006355">
    <property type="term" value="P:regulation of DNA-templated transcription"/>
    <property type="evidence" value="ECO:0007669"/>
    <property type="project" value="InterPro"/>
</dbReference>
<evidence type="ECO:0000256" key="3">
    <source>
        <dbReference type="ARBA" id="ARBA00023015"/>
    </source>
</evidence>
<dbReference type="GO" id="GO:0005829">
    <property type="term" value="C:cytosol"/>
    <property type="evidence" value="ECO:0007669"/>
    <property type="project" value="TreeGrafter"/>
</dbReference>
<dbReference type="CDD" id="cd00383">
    <property type="entry name" value="trans_reg_C"/>
    <property type="match status" value="1"/>
</dbReference>
<dbReference type="EMBL" id="BAUP01000099">
    <property type="protein sequence ID" value="GAJ46463.1"/>
    <property type="molecule type" value="Genomic_DNA"/>
</dbReference>
<keyword evidence="4 7" id="KW-0238">DNA-binding</keyword>
<dbReference type="STRING" id="1427503.HE1_00797"/>
<dbReference type="InterPro" id="IPR001867">
    <property type="entry name" value="OmpR/PhoB-type_DNA-bd"/>
</dbReference>
<feature type="domain" description="Response regulatory" evidence="8">
    <location>
        <begin position="2"/>
        <end position="115"/>
    </location>
</feature>
<feature type="domain" description="OmpR/PhoB-type" evidence="9">
    <location>
        <begin position="123"/>
        <end position="223"/>
    </location>
</feature>
<evidence type="ECO:0000259" key="9">
    <source>
        <dbReference type="PROSITE" id="PS51755"/>
    </source>
</evidence>
<feature type="DNA-binding region" description="OmpR/PhoB-type" evidence="7">
    <location>
        <begin position="123"/>
        <end position="223"/>
    </location>
</feature>
<dbReference type="RefSeq" id="WP_006298834.1">
    <property type="nucleotide sequence ID" value="NZ_BAUP01000099.1"/>
</dbReference>
<evidence type="ECO:0000256" key="1">
    <source>
        <dbReference type="ARBA" id="ARBA00022553"/>
    </source>
</evidence>
<name>A0A023DZG8_9PROT</name>
<accession>A0A023DZG8</accession>